<reference evidence="1 2" key="1">
    <citation type="journal article" date="2019" name="Mol. Biol. Evol.">
        <title>Blast fungal genomes show frequent chromosomal changes, gene gains and losses, and effector gene turnover.</title>
        <authorList>
            <person name="Gomez Luciano L.B."/>
            <person name="Jason Tsai I."/>
            <person name="Chuma I."/>
            <person name="Tosa Y."/>
            <person name="Chen Y.H."/>
            <person name="Li J.Y."/>
            <person name="Li M.Y."/>
            <person name="Jade Lu M.Y."/>
            <person name="Nakayashiki H."/>
            <person name="Li W.H."/>
        </authorList>
    </citation>
    <scope>NUCLEOTIDE SEQUENCE [LARGE SCALE GENOMIC DNA]</scope>
    <source>
        <strain evidence="1">MZ5-1-6</strain>
    </source>
</reference>
<name>A0A4P7N6A8_PYROR</name>
<protein>
    <submittedName>
        <fullName evidence="1">Uncharacterized protein</fullName>
    </submittedName>
</protein>
<dbReference type="AlphaFoldDB" id="A0A4P7N6A8"/>
<dbReference type="Proteomes" id="UP000294847">
    <property type="component" value="Chromosome 2"/>
</dbReference>
<dbReference type="EMBL" id="CP034205">
    <property type="protein sequence ID" value="QBZ55540.1"/>
    <property type="molecule type" value="Genomic_DNA"/>
</dbReference>
<gene>
    <name evidence="1" type="ORF">PoMZ_00439</name>
</gene>
<organism evidence="1 2">
    <name type="scientific">Pyricularia oryzae</name>
    <name type="common">Rice blast fungus</name>
    <name type="synonym">Magnaporthe oryzae</name>
    <dbReference type="NCBI Taxonomy" id="318829"/>
    <lineage>
        <taxon>Eukaryota</taxon>
        <taxon>Fungi</taxon>
        <taxon>Dikarya</taxon>
        <taxon>Ascomycota</taxon>
        <taxon>Pezizomycotina</taxon>
        <taxon>Sordariomycetes</taxon>
        <taxon>Sordariomycetidae</taxon>
        <taxon>Magnaporthales</taxon>
        <taxon>Pyriculariaceae</taxon>
        <taxon>Pyricularia</taxon>
    </lineage>
</organism>
<evidence type="ECO:0000313" key="1">
    <source>
        <dbReference type="EMBL" id="QBZ55540.1"/>
    </source>
</evidence>
<evidence type="ECO:0000313" key="2">
    <source>
        <dbReference type="Proteomes" id="UP000294847"/>
    </source>
</evidence>
<sequence>MDDDDAGLLRRYLLPSPTACFGNKVQGRRVDNICIVPNVFVIFQKGLLICTAQDSSCKVLVTFPSRFAMWGTGKRRAETKKV</sequence>
<accession>A0A4P7N6A8</accession>
<proteinExistence type="predicted"/>